<protein>
    <submittedName>
        <fullName evidence="1">DNA polymerase-3 subunit gamma/tau</fullName>
    </submittedName>
</protein>
<dbReference type="EMBL" id="FUWG01000005">
    <property type="protein sequence ID" value="SJZ34493.1"/>
    <property type="molecule type" value="Genomic_DNA"/>
</dbReference>
<organism evidence="1 2">
    <name type="scientific">Treponema porcinum</name>
    <dbReference type="NCBI Taxonomy" id="261392"/>
    <lineage>
        <taxon>Bacteria</taxon>
        <taxon>Pseudomonadati</taxon>
        <taxon>Spirochaetota</taxon>
        <taxon>Spirochaetia</taxon>
        <taxon>Spirochaetales</taxon>
        <taxon>Treponemataceae</taxon>
        <taxon>Treponema</taxon>
    </lineage>
</organism>
<dbReference type="OrthoDB" id="350329at2"/>
<sequence>MYDNLLHQTISEQLKSDLDSKQFPGSVLFSGPQGSGKLTAALETARILSCTETPHAIWNCTCPSCLQHKALVSGNLILTGPRDCTPEIAAASYAFLQAAANNASYLTAARYLFLRSVRKLTLRFSPVLWNDDDKINKIASVTSEIDEQLETVDFPHNLPDFKTVEKTCGKLVELCQKLEKDFLYASIPISHIRNVSSWARMKSSGGTKTIIIENADRMLESVRNALLKILEEPPEDTVFILTATRRSAVMPTILSRVRTYNFSERTLEQQQDVISRVFHKNSFSGSIDDYLQTFLPVLPDQLRQSAKSFLSEIASGHIPDIQGVIKECKNFEPRIMLKVFLRGLLEYQRPLFKTPSGAQASSCVVKAVQDCWNNVSVFNQSVQSALEVLVKELSKVNKMYGNVLLCVIM</sequence>
<accession>A0A1T4JWG2</accession>
<dbReference type="InterPro" id="IPR027417">
    <property type="entry name" value="P-loop_NTPase"/>
</dbReference>
<evidence type="ECO:0000313" key="1">
    <source>
        <dbReference type="EMBL" id="SJZ34493.1"/>
    </source>
</evidence>
<dbReference type="PANTHER" id="PTHR11669">
    <property type="entry name" value="REPLICATION FACTOR C / DNA POLYMERASE III GAMMA-TAU SUBUNIT"/>
    <property type="match status" value="1"/>
</dbReference>
<dbReference type="GeneID" id="78316169"/>
<gene>
    <name evidence="1" type="ORF">SAMN02745149_00856</name>
</gene>
<dbReference type="AlphaFoldDB" id="A0A1T4JWG2"/>
<dbReference type="Proteomes" id="UP000190423">
    <property type="component" value="Unassembled WGS sequence"/>
</dbReference>
<evidence type="ECO:0000313" key="2">
    <source>
        <dbReference type="Proteomes" id="UP000190423"/>
    </source>
</evidence>
<proteinExistence type="predicted"/>
<keyword evidence="2" id="KW-1185">Reference proteome</keyword>
<dbReference type="PANTHER" id="PTHR11669:SF8">
    <property type="entry name" value="DNA POLYMERASE III SUBUNIT DELTA"/>
    <property type="match status" value="1"/>
</dbReference>
<dbReference type="RefSeq" id="WP_078932769.1">
    <property type="nucleotide sequence ID" value="NZ_FUWG01000005.1"/>
</dbReference>
<dbReference type="Gene3D" id="3.40.50.300">
    <property type="entry name" value="P-loop containing nucleotide triphosphate hydrolases"/>
    <property type="match status" value="1"/>
</dbReference>
<dbReference type="Pfam" id="PF13177">
    <property type="entry name" value="DNA_pol3_delta2"/>
    <property type="match status" value="2"/>
</dbReference>
<name>A0A1T4JWG2_TREPO</name>
<reference evidence="1 2" key="1">
    <citation type="submission" date="2017-02" db="EMBL/GenBank/DDBJ databases">
        <authorList>
            <person name="Peterson S.W."/>
        </authorList>
    </citation>
    <scope>NUCLEOTIDE SEQUENCE [LARGE SCALE GENOMIC DNA]</scope>
    <source>
        <strain evidence="1 2">ATCC BAA-908</strain>
    </source>
</reference>
<dbReference type="GO" id="GO:0006261">
    <property type="term" value="P:DNA-templated DNA replication"/>
    <property type="evidence" value="ECO:0007669"/>
    <property type="project" value="TreeGrafter"/>
</dbReference>
<dbReference type="STRING" id="261392.SAMN02745149_00856"/>
<dbReference type="InterPro" id="IPR050238">
    <property type="entry name" value="DNA_Rep/Repair_Clamp_Loader"/>
</dbReference>
<dbReference type="SUPFAM" id="SSF52540">
    <property type="entry name" value="P-loop containing nucleoside triphosphate hydrolases"/>
    <property type="match status" value="1"/>
</dbReference>